<dbReference type="RefSeq" id="WP_120669006.1">
    <property type="nucleotide sequence ID" value="NZ_AZRV01000035.1"/>
</dbReference>
<sequence length="789" mass="89006">MSNILEEIERARLLMVGLDHDEKNRYEDTRRFITRQSVYNILYRTIIHLLPAGHPKVEFRLLMDSGSFTDSKSITVGVTRYVWGMPHEMVFSVLKALTGHETEHVRSSDFEVFKKFQERVAEDFQKRVYQFHPGKILPVNTYHCGIKLGAHLLNSTEDGRIEKRLVTRMRGYLKHVQFMNALIWQNQPVNGQNPLMEFLFCITSMSVTGLKSRKWGDVYGGTEMDRKLDEIRPLIIRAINEPTPQGCADVTFEIYERIAPLVVDLFMQDMGAMSVLPDTPNFSTRGGEKKSKQDSASSGGGVSTHFAPEQPQSSSDAEDRNKNQKGQSGESGKPDDTSQDGQVGEAADSDQDDPNSQDSQDRNVHAAGVDSDANEAENGNEAGDGKQNEGDEEGNSDADDSNVDGEDRDPEGTENDGQAGAGDEDDTNGNGDRQGADSQNGSSDDDPNDLTDKSEQRAKEEEELVNDFLRNAQNDLLDDWEKDMQQIKNEELRIQREEARKKAESGDLTERELQDVLKGRGVPKFSQKHAIIAPRPIPDHILHSGKMLSRRLKQILLDKRGYTARNRRRGLLDTNSLWRVGVKEYDVFIKRGKPDDSTYVVEVLVDNSGSMGDFVKNGKRKWEFAREACAILEEGLRGLVPFRIVLFDEFSLAGVRHVVVSDFGDVEKINRTWSVDWDTGMANADSISIRIATKELLKRPESKKILFVLSDGLPSSYYNEKDAITSVKNAVRDARKQGVTVIAICFGSREHLKKNRYQYQQMYQHGIIMTEPENIPLQLIKVLEQEIKR</sequence>
<dbReference type="AlphaFoldDB" id="A0A420VEA4"/>
<evidence type="ECO:0008006" key="5">
    <source>
        <dbReference type="Google" id="ProtNLM"/>
    </source>
</evidence>
<feature type="compositionally biased region" description="Acidic residues" evidence="2">
    <location>
        <begin position="390"/>
        <end position="414"/>
    </location>
</feature>
<feature type="compositionally biased region" description="Basic and acidic residues" evidence="2">
    <location>
        <begin position="450"/>
        <end position="460"/>
    </location>
</feature>
<name>A0A420VEA4_9BACI</name>
<protein>
    <recommendedName>
        <fullName evidence="5">Nitric oxide reductase activation protein</fullName>
    </recommendedName>
</protein>
<evidence type="ECO:0000256" key="1">
    <source>
        <dbReference type="SAM" id="Coils"/>
    </source>
</evidence>
<dbReference type="InterPro" id="IPR036465">
    <property type="entry name" value="vWFA_dom_sf"/>
</dbReference>
<reference evidence="3 4" key="1">
    <citation type="submission" date="2013-12" db="EMBL/GenBank/DDBJ databases">
        <title>Genome and proteome characterization of Caldibacillus debilis GB1 derived from a cellulolytic aero-tolerant co-culture.</title>
        <authorList>
            <person name="Wushke S.T."/>
            <person name="Zhang X."/>
            <person name="Fristensky B."/>
            <person name="Wilkins J.A."/>
            <person name="Levin D.B."/>
            <person name="Sparling R."/>
        </authorList>
    </citation>
    <scope>NUCLEOTIDE SEQUENCE [LARGE SCALE GENOMIC DNA]</scope>
    <source>
        <strain evidence="3 4">GB1</strain>
    </source>
</reference>
<dbReference type="PANTHER" id="PTHR41248">
    <property type="entry name" value="NORD PROTEIN"/>
    <property type="match status" value="1"/>
</dbReference>
<dbReference type="PANTHER" id="PTHR41248:SF1">
    <property type="entry name" value="NORD PROTEIN"/>
    <property type="match status" value="1"/>
</dbReference>
<comment type="caution">
    <text evidence="3">The sequence shown here is derived from an EMBL/GenBank/DDBJ whole genome shotgun (WGS) entry which is preliminary data.</text>
</comment>
<dbReference type="Gene3D" id="3.40.50.410">
    <property type="entry name" value="von Willebrand factor, type A domain"/>
    <property type="match status" value="1"/>
</dbReference>
<evidence type="ECO:0000313" key="3">
    <source>
        <dbReference type="EMBL" id="RKO61683.1"/>
    </source>
</evidence>
<dbReference type="InterPro" id="IPR051928">
    <property type="entry name" value="NorD/CobT"/>
</dbReference>
<dbReference type="EMBL" id="AZRV01000035">
    <property type="protein sequence ID" value="RKO61683.1"/>
    <property type="molecule type" value="Genomic_DNA"/>
</dbReference>
<feature type="compositionally biased region" description="Polar residues" evidence="2">
    <location>
        <begin position="428"/>
        <end position="442"/>
    </location>
</feature>
<organism evidence="3 4">
    <name type="scientific">Caldibacillus debilis GB1</name>
    <dbReference type="NCBI Taxonomy" id="1339248"/>
    <lineage>
        <taxon>Bacteria</taxon>
        <taxon>Bacillati</taxon>
        <taxon>Bacillota</taxon>
        <taxon>Bacilli</taxon>
        <taxon>Bacillales</taxon>
        <taxon>Bacillaceae</taxon>
        <taxon>Caldibacillus</taxon>
    </lineage>
</organism>
<accession>A0A420VEA4</accession>
<proteinExistence type="predicted"/>
<keyword evidence="4" id="KW-1185">Reference proteome</keyword>
<evidence type="ECO:0000313" key="4">
    <source>
        <dbReference type="Proteomes" id="UP000286235"/>
    </source>
</evidence>
<dbReference type="SUPFAM" id="SSF53300">
    <property type="entry name" value="vWA-like"/>
    <property type="match status" value="1"/>
</dbReference>
<gene>
    <name evidence="3" type="ORF">Cdeb_01154</name>
</gene>
<evidence type="ECO:0000256" key="2">
    <source>
        <dbReference type="SAM" id="MobiDB-lite"/>
    </source>
</evidence>
<feature type="region of interest" description="Disordered" evidence="2">
    <location>
        <begin position="278"/>
        <end position="461"/>
    </location>
</feature>
<feature type="coiled-coil region" evidence="1">
    <location>
        <begin position="470"/>
        <end position="507"/>
    </location>
</feature>
<dbReference type="Proteomes" id="UP000286235">
    <property type="component" value="Unassembled WGS sequence"/>
</dbReference>
<keyword evidence="1" id="KW-0175">Coiled coil</keyword>